<proteinExistence type="predicted"/>
<gene>
    <name evidence="1" type="ORF">BAOM_1536</name>
</gene>
<accession>A0A3Q9RI59</accession>
<dbReference type="InterPro" id="IPR025613">
    <property type="entry name" value="YlbE"/>
</dbReference>
<name>A0A3Q9RI59_9BACI</name>
<evidence type="ECO:0000313" key="1">
    <source>
        <dbReference type="EMBL" id="AZV42146.1"/>
    </source>
</evidence>
<dbReference type="AlphaFoldDB" id="A0A3Q9RI59"/>
<dbReference type="Proteomes" id="UP000283095">
    <property type="component" value="Chromosome"/>
</dbReference>
<protein>
    <recommendedName>
        <fullName evidence="3">YlbE-like protein</fullName>
    </recommendedName>
</protein>
<reference evidence="1 2" key="1">
    <citation type="submission" date="2018-01" db="EMBL/GenBank/DDBJ databases">
        <title>Bacillus asahii Genome sequencing and assembly.</title>
        <authorList>
            <person name="Jiang H."/>
            <person name="Feng Y."/>
            <person name="Zhao F."/>
            <person name="Lin X."/>
        </authorList>
    </citation>
    <scope>NUCLEOTIDE SEQUENCE [LARGE SCALE GENOMIC DNA]</scope>
    <source>
        <strain evidence="1 2">OM18</strain>
    </source>
</reference>
<evidence type="ECO:0000313" key="2">
    <source>
        <dbReference type="Proteomes" id="UP000283095"/>
    </source>
</evidence>
<dbReference type="Pfam" id="PF14003">
    <property type="entry name" value="YlbE"/>
    <property type="match status" value="1"/>
</dbReference>
<dbReference type="EMBL" id="CP026095">
    <property type="protein sequence ID" value="AZV42146.1"/>
    <property type="molecule type" value="Genomic_DNA"/>
</dbReference>
<sequence length="95" mass="11326">MATLLYLEKIKEGIILRQNIYAFIEENEDVRNYLRIQPIWYKKLMRNPQHLDQLETEAKYFFKKSIPHRVSKFSDGVQVASMMLHMFQAMNNSGS</sequence>
<organism evidence="1 2">
    <name type="scientific">Peribacillus asahii</name>
    <dbReference type="NCBI Taxonomy" id="228899"/>
    <lineage>
        <taxon>Bacteria</taxon>
        <taxon>Bacillati</taxon>
        <taxon>Bacillota</taxon>
        <taxon>Bacilli</taxon>
        <taxon>Bacillales</taxon>
        <taxon>Bacillaceae</taxon>
        <taxon>Peribacillus</taxon>
    </lineage>
</organism>
<evidence type="ECO:0008006" key="3">
    <source>
        <dbReference type="Google" id="ProtNLM"/>
    </source>
</evidence>
<dbReference type="KEGG" id="pasa:BAOM_1536"/>